<keyword evidence="3" id="KW-0804">Transcription</keyword>
<name>A0A2Y9BUI7_9MICO</name>
<dbReference type="Gene3D" id="1.10.10.10">
    <property type="entry name" value="Winged helix-like DNA-binding domain superfamily/Winged helix DNA-binding domain"/>
    <property type="match status" value="2"/>
</dbReference>
<dbReference type="SUPFAM" id="SSF46785">
    <property type="entry name" value="Winged helix' DNA-binding domain"/>
    <property type="match status" value="2"/>
</dbReference>
<accession>A0A2Y9BUI7</accession>
<dbReference type="PROSITE" id="PS50931">
    <property type="entry name" value="HTH_LYSR"/>
    <property type="match status" value="1"/>
</dbReference>
<organism evidence="5 6">
    <name type="scientific">Branchiibius hedensis</name>
    <dbReference type="NCBI Taxonomy" id="672460"/>
    <lineage>
        <taxon>Bacteria</taxon>
        <taxon>Bacillati</taxon>
        <taxon>Actinomycetota</taxon>
        <taxon>Actinomycetes</taxon>
        <taxon>Micrococcales</taxon>
        <taxon>Dermacoccaceae</taxon>
        <taxon>Branchiibius</taxon>
    </lineage>
</organism>
<dbReference type="PANTHER" id="PTHR30126">
    <property type="entry name" value="HTH-TYPE TRANSCRIPTIONAL REGULATOR"/>
    <property type="match status" value="1"/>
</dbReference>
<dbReference type="OrthoDB" id="9808620at2"/>
<dbReference type="PRINTS" id="PR00039">
    <property type="entry name" value="HTHLYSR"/>
</dbReference>
<dbReference type="AlphaFoldDB" id="A0A2Y9BUI7"/>
<keyword evidence="5" id="KW-0238">DNA-binding</keyword>
<reference evidence="6" key="1">
    <citation type="submission" date="2016-10" db="EMBL/GenBank/DDBJ databases">
        <authorList>
            <person name="Varghese N."/>
            <person name="Submissions S."/>
        </authorList>
    </citation>
    <scope>NUCLEOTIDE SEQUENCE [LARGE SCALE GENOMIC DNA]</scope>
    <source>
        <strain evidence="6">DSM 22951</strain>
    </source>
</reference>
<dbReference type="RefSeq" id="WP_109687284.1">
    <property type="nucleotide sequence ID" value="NZ_QGDN01000001.1"/>
</dbReference>
<dbReference type="EMBL" id="UESZ01000001">
    <property type="protein sequence ID" value="SSA35782.1"/>
    <property type="molecule type" value="Genomic_DNA"/>
</dbReference>
<dbReference type="GO" id="GO:0000976">
    <property type="term" value="F:transcription cis-regulatory region binding"/>
    <property type="evidence" value="ECO:0007669"/>
    <property type="project" value="TreeGrafter"/>
</dbReference>
<proteinExistence type="inferred from homology"/>
<evidence type="ECO:0000256" key="1">
    <source>
        <dbReference type="ARBA" id="ARBA00009437"/>
    </source>
</evidence>
<dbReference type="InterPro" id="IPR000847">
    <property type="entry name" value="LysR_HTH_N"/>
</dbReference>
<evidence type="ECO:0000259" key="4">
    <source>
        <dbReference type="PROSITE" id="PS50931"/>
    </source>
</evidence>
<dbReference type="PANTHER" id="PTHR30126:SF39">
    <property type="entry name" value="HTH-TYPE TRANSCRIPTIONAL REGULATOR CYSL"/>
    <property type="match status" value="1"/>
</dbReference>
<evidence type="ECO:0000313" key="5">
    <source>
        <dbReference type="EMBL" id="SSA35782.1"/>
    </source>
</evidence>
<dbReference type="InterPro" id="IPR036388">
    <property type="entry name" value="WH-like_DNA-bd_sf"/>
</dbReference>
<dbReference type="Gene3D" id="3.40.190.10">
    <property type="entry name" value="Periplasmic binding protein-like II"/>
    <property type="match status" value="2"/>
</dbReference>
<evidence type="ECO:0000256" key="3">
    <source>
        <dbReference type="ARBA" id="ARBA00023163"/>
    </source>
</evidence>
<sequence length="406" mass="43644">MTATLPEPLTAQEVAVLGAVHVHGNLFTAAQELHRSVACLQRAVRRLADEHGHLVQGNPTDLRLTTAGLALLAASREYLRRLEQITAPADDPGVPTVRLAVIGSRYQRVAIDMATGQPSTLLSLTETTAPDAVRRLDAGAVDVAYVWESADAMPIGPFARRLIATEQVALVIARRLQAGLRTAGPAQLARLPWVSTPSGEPLVRTVLQRMGIADPAIRLVDCVVTLQGLVALGDAVSLASPLTIIPATNPVDLVRLPVPAERRLVLWADEHRLGEHLVDRLAAALRDSYRAHDRQVVLDAPRSSTGPQVDRVTCTARSESAGLDEEDIAVLQALASEGSVNRAAAQLCLTQPALSRRIQRMEVRLGARIIERSPSGSRLTAFARRSLRSVEIARAQFSQRLAAVNA</sequence>
<feature type="domain" description="HTH lysR-type" evidence="4">
    <location>
        <begin position="323"/>
        <end position="380"/>
    </location>
</feature>
<keyword evidence="6" id="KW-1185">Reference proteome</keyword>
<dbReference type="Proteomes" id="UP000250028">
    <property type="component" value="Unassembled WGS sequence"/>
</dbReference>
<keyword evidence="2" id="KW-0805">Transcription regulation</keyword>
<dbReference type="GO" id="GO:0003700">
    <property type="term" value="F:DNA-binding transcription factor activity"/>
    <property type="evidence" value="ECO:0007669"/>
    <property type="project" value="InterPro"/>
</dbReference>
<dbReference type="InterPro" id="IPR036390">
    <property type="entry name" value="WH_DNA-bd_sf"/>
</dbReference>
<gene>
    <name evidence="5" type="ORF">SAMN04489750_3154</name>
</gene>
<dbReference type="Pfam" id="PF00126">
    <property type="entry name" value="HTH_1"/>
    <property type="match status" value="1"/>
</dbReference>
<protein>
    <submittedName>
        <fullName evidence="5">DNA-binding transcriptional regulator, LysR family</fullName>
    </submittedName>
</protein>
<comment type="similarity">
    <text evidence="1">Belongs to the LysR transcriptional regulatory family.</text>
</comment>
<evidence type="ECO:0000313" key="6">
    <source>
        <dbReference type="Proteomes" id="UP000250028"/>
    </source>
</evidence>
<evidence type="ECO:0000256" key="2">
    <source>
        <dbReference type="ARBA" id="ARBA00023015"/>
    </source>
</evidence>
<dbReference type="SUPFAM" id="SSF53850">
    <property type="entry name" value="Periplasmic binding protein-like II"/>
    <property type="match status" value="1"/>
</dbReference>